<organism evidence="12 13">
    <name type="scientific">Tegillarca granosa</name>
    <name type="common">Malaysian cockle</name>
    <name type="synonym">Anadara granosa</name>
    <dbReference type="NCBI Taxonomy" id="220873"/>
    <lineage>
        <taxon>Eukaryota</taxon>
        <taxon>Metazoa</taxon>
        <taxon>Spiralia</taxon>
        <taxon>Lophotrochozoa</taxon>
        <taxon>Mollusca</taxon>
        <taxon>Bivalvia</taxon>
        <taxon>Autobranchia</taxon>
        <taxon>Pteriomorphia</taxon>
        <taxon>Arcoida</taxon>
        <taxon>Arcoidea</taxon>
        <taxon>Arcidae</taxon>
        <taxon>Tegillarca</taxon>
    </lineage>
</organism>
<dbReference type="SUPFAM" id="SSF81321">
    <property type="entry name" value="Family A G protein-coupled receptor-like"/>
    <property type="match status" value="1"/>
</dbReference>
<dbReference type="CDD" id="cd00637">
    <property type="entry name" value="7tm_classA_rhodopsin-like"/>
    <property type="match status" value="1"/>
</dbReference>
<dbReference type="PROSITE" id="PS50262">
    <property type="entry name" value="G_PROTEIN_RECEP_F1_2"/>
    <property type="match status" value="1"/>
</dbReference>
<evidence type="ECO:0000256" key="3">
    <source>
        <dbReference type="ARBA" id="ARBA00022692"/>
    </source>
</evidence>
<reference evidence="12 13" key="1">
    <citation type="submission" date="2022-12" db="EMBL/GenBank/DDBJ databases">
        <title>Chromosome-level genome of Tegillarca granosa.</title>
        <authorList>
            <person name="Kim J."/>
        </authorList>
    </citation>
    <scope>NUCLEOTIDE SEQUENCE [LARGE SCALE GENOMIC DNA]</scope>
    <source>
        <strain evidence="12">Teg-2019</strain>
        <tissue evidence="12">Adductor muscle</tissue>
    </source>
</reference>
<comment type="subcellular location">
    <subcellularLocation>
        <location evidence="1">Cell membrane</location>
        <topology evidence="1">Multi-pass membrane protein</topology>
    </subcellularLocation>
</comment>
<dbReference type="EMBL" id="JARBDR010000214">
    <property type="protein sequence ID" value="KAJ8318123.1"/>
    <property type="molecule type" value="Genomic_DNA"/>
</dbReference>
<keyword evidence="3 10" id="KW-0812">Transmembrane</keyword>
<feature type="transmembrane region" description="Helical" evidence="10">
    <location>
        <begin position="323"/>
        <end position="342"/>
    </location>
</feature>
<evidence type="ECO:0000256" key="10">
    <source>
        <dbReference type="SAM" id="Phobius"/>
    </source>
</evidence>
<gene>
    <name evidence="12" type="ORF">KUTeg_003214</name>
</gene>
<comment type="caution">
    <text evidence="12">The sequence shown here is derived from an EMBL/GenBank/DDBJ whole genome shotgun (WGS) entry which is preliminary data.</text>
</comment>
<dbReference type="PRINTS" id="PR00237">
    <property type="entry name" value="GPCRRHODOPSN"/>
</dbReference>
<evidence type="ECO:0000256" key="1">
    <source>
        <dbReference type="ARBA" id="ARBA00004651"/>
    </source>
</evidence>
<feature type="transmembrane region" description="Helical" evidence="10">
    <location>
        <begin position="362"/>
        <end position="380"/>
    </location>
</feature>
<keyword evidence="5" id="KW-0297">G-protein coupled receptor</keyword>
<keyword evidence="8" id="KW-0675">Receptor</keyword>
<dbReference type="PANTHER" id="PTHR24248">
    <property type="entry name" value="ADRENERGIC RECEPTOR-RELATED G-PROTEIN COUPLED RECEPTOR"/>
    <property type="match status" value="1"/>
</dbReference>
<feature type="transmembrane region" description="Helical" evidence="10">
    <location>
        <begin position="213"/>
        <end position="235"/>
    </location>
</feature>
<feature type="transmembrane region" description="Helical" evidence="10">
    <location>
        <begin position="166"/>
        <end position="193"/>
    </location>
</feature>
<accession>A0ABQ9FLH4</accession>
<evidence type="ECO:0000313" key="12">
    <source>
        <dbReference type="EMBL" id="KAJ8318123.1"/>
    </source>
</evidence>
<feature type="transmembrane region" description="Helical" evidence="10">
    <location>
        <begin position="85"/>
        <end position="111"/>
    </location>
</feature>
<evidence type="ECO:0000256" key="2">
    <source>
        <dbReference type="ARBA" id="ARBA00022475"/>
    </source>
</evidence>
<dbReference type="Gene3D" id="1.20.1070.10">
    <property type="entry name" value="Rhodopsin 7-helix transmembrane proteins"/>
    <property type="match status" value="1"/>
</dbReference>
<sequence length="416" mass="47388">MIGNVILTHKKNFNGTLSNRFDNKIDKFMLPNSDETDHHNLSTLMFTPGEIIGLSIMSVSTLVSFLGNIISTVTILRSKILRQNVYYWFVLNLSIVDLLVTIVILPLYIVWEYYDSWPFSPEACGIVTTIDLILSDISVYSKLLIAFDKFMLITRPLTYNGKMSGYIATVFIATVWAVCIAYGITSIYGKIALDDHYTYDDFIENCVFIMSDIYTICTFCVVFLIPFIFLTYTGVRLFCLARHHQKNIAKCHPSTSDESTSTIVTKNKRHTLAEIDNSAITKDAHSGKNIHASFSSPDVLVGIETLHKILYLKKKRLQLCRPLGTVTIVIVFFVIMCAPYWIVTMADVGCSCVDPWIYEDIFTVFYNMNSLVNPYIYIFTDKKYRKEVKKLLKQIKNKCLCCKTNISTVPQTSVSE</sequence>
<evidence type="ECO:0000256" key="4">
    <source>
        <dbReference type="ARBA" id="ARBA00022989"/>
    </source>
</evidence>
<feature type="transmembrane region" description="Helical" evidence="10">
    <location>
        <begin position="123"/>
        <end position="145"/>
    </location>
</feature>
<evidence type="ECO:0000256" key="5">
    <source>
        <dbReference type="ARBA" id="ARBA00023040"/>
    </source>
</evidence>
<keyword evidence="7" id="KW-1015">Disulfide bond</keyword>
<keyword evidence="9" id="KW-0807">Transducer</keyword>
<evidence type="ECO:0000259" key="11">
    <source>
        <dbReference type="PROSITE" id="PS50262"/>
    </source>
</evidence>
<feature type="transmembrane region" description="Helical" evidence="10">
    <location>
        <begin position="51"/>
        <end position="73"/>
    </location>
</feature>
<keyword evidence="13" id="KW-1185">Reference proteome</keyword>
<dbReference type="Pfam" id="PF00001">
    <property type="entry name" value="7tm_1"/>
    <property type="match status" value="1"/>
</dbReference>
<keyword evidence="6 10" id="KW-0472">Membrane</keyword>
<feature type="domain" description="G-protein coupled receptors family 1 profile" evidence="11">
    <location>
        <begin position="67"/>
        <end position="377"/>
    </location>
</feature>
<keyword evidence="4 10" id="KW-1133">Transmembrane helix</keyword>
<protein>
    <recommendedName>
        <fullName evidence="11">G-protein coupled receptors family 1 profile domain-containing protein</fullName>
    </recommendedName>
</protein>
<keyword evidence="2" id="KW-1003">Cell membrane</keyword>
<dbReference type="InterPro" id="IPR000276">
    <property type="entry name" value="GPCR_Rhodpsn"/>
</dbReference>
<evidence type="ECO:0000256" key="7">
    <source>
        <dbReference type="ARBA" id="ARBA00023157"/>
    </source>
</evidence>
<evidence type="ECO:0000313" key="13">
    <source>
        <dbReference type="Proteomes" id="UP001217089"/>
    </source>
</evidence>
<name>A0ABQ9FLH4_TEGGR</name>
<evidence type="ECO:0000256" key="8">
    <source>
        <dbReference type="ARBA" id="ARBA00023170"/>
    </source>
</evidence>
<dbReference type="Proteomes" id="UP001217089">
    <property type="component" value="Unassembled WGS sequence"/>
</dbReference>
<dbReference type="PANTHER" id="PTHR24248:SF199">
    <property type="entry name" value="IP13425P-RELATED"/>
    <property type="match status" value="1"/>
</dbReference>
<evidence type="ECO:0000256" key="6">
    <source>
        <dbReference type="ARBA" id="ARBA00023136"/>
    </source>
</evidence>
<proteinExistence type="predicted"/>
<evidence type="ECO:0000256" key="9">
    <source>
        <dbReference type="ARBA" id="ARBA00023224"/>
    </source>
</evidence>
<dbReference type="InterPro" id="IPR017452">
    <property type="entry name" value="GPCR_Rhodpsn_7TM"/>
</dbReference>